<dbReference type="SMART" id="SM00060">
    <property type="entry name" value="FN3"/>
    <property type="match status" value="2"/>
</dbReference>
<sequence length="1416" mass="146222">MIPNDSKWTISAHCCQSLPFCLAPSMRAAAVEARACPMAAVAHWGGDSDDSWHHQPPSPVCGNTGPVFLNTTHDDQRERHCQGWGCPRVNPLQRWVVRLPPWAPPGATLPGRLLTMQSVGRTGTPCKTLLAAPTSCSDICNLYFSAPGDPAAAWLLEALPGNRYLLRAEGRAACPKRYLYVYGVGGPASKQALQLGTRAEALANAAVILSRVGDLPPTASPPPPRSSPPPPPQLSPPPPPTVTGAVTAPLKVITVQFNPRLANPVASLFRCIGSRMPAGSGPDISAQAVRIPNSLQLKCLFQPGTYAWAKVYQFRVFQKPSSAGAEALALVLPPFTAPNAPSPPPPADPAPPKLVSARALGGKTAQATASGMAGAFKLWRFTARPTAGGQSVTVQSLAPDALLSGLKPNTQYTITLMAVTPGPNSRSFAAKNTIKIRTPGIGDALIHTAEPKSHTAATIELTPPAANNMVVSKYICVLCLLRSRVSSTTTRAAAVVAPAGAFVCPYGRKPIVQECPTSSCTVTGLGAGKLRANAAVLTAWRLVAYGRRSVPHAPDNEYSVSGYAVINGQQRELANTATFVQPPINAPVLTQANEVDSTSATATAEPPNGVTYSRYRFTLIGTTTLVFEKTSRTATFTGLEPSTQYEIYVEGLTGPVGSPTVSQRSNVKSFVTTAAGTPGISARGQGTTGGVVEVHGPSGTWTSYQVTVCNLRSSACKTVPCAKAAQDPSTCSLSGLEDDCPYSVQPQPSVSLSATPKPQPASAVALAAATQPQPTPTLALAAAAKPQPTSTLSLAAAAEPQPTSALPIAAAAQPRAATALAGATQPVPSALTVPFAASPKPQPAIALAALPSAAAAQVGRLPSPPAPPPSPPTTAPSCPPTPTMVDSQCKTGEGASWNGMVYDSAGNAYYTTTTCLIKRDTQGTRWILRNDLTNVNDMEIDSSDVLYLAVGGDGVKKLTTAGADAGSWASSALGNCDVRAVAFDGAASGSIKKLNTGTNAVANVLTTTGWNTVDGYSGGSLGRHAIYKSGNYLYEAEFIYVSGQSSAPSGQPSKSVTWAYTSGDTSSQPTNIYGAGQNSNVYGSYHLVRYEGSPSIGWLYGGDGRRKCISNCGSLTDQQFLYGWSSPAGFVTTGTQHFILSRKYSTLMQVEADASKVGGGITFPAGPELTNAVGVCGISNGQITTPSSPLPLITSVTNLVGATACTMDAGGSGDLIVMNNGGADILIIPGSSLPFDATGATPYRSLSGITTAVQPLSIAADTTASPKVFFLSMSGTYFYDMVNTYDYIYASYTEIWRVKGPTAAKEVLTSSGLNTGGIDVSPIRVCDPNDVTNCDNNGSKFAHGLTLSASGRLYVAGTGQGVSDVANAATAAAPIDTDWSDQSKGGLGDHTSGPFAALGSSGVFTAKDGIVYKLCT</sequence>
<organism evidence="4 5">
    <name type="scientific">Chlorella ohadii</name>
    <dbReference type="NCBI Taxonomy" id="2649997"/>
    <lineage>
        <taxon>Eukaryota</taxon>
        <taxon>Viridiplantae</taxon>
        <taxon>Chlorophyta</taxon>
        <taxon>core chlorophytes</taxon>
        <taxon>Trebouxiophyceae</taxon>
        <taxon>Chlorellales</taxon>
        <taxon>Chlorellaceae</taxon>
        <taxon>Chlorella clade</taxon>
        <taxon>Chlorella</taxon>
    </lineage>
</organism>
<dbReference type="EMBL" id="JADXDR010000012">
    <property type="protein sequence ID" value="KAI7845886.1"/>
    <property type="molecule type" value="Genomic_DNA"/>
</dbReference>
<protein>
    <recommendedName>
        <fullName evidence="3">Fibronectin type-III domain-containing protein</fullName>
    </recommendedName>
</protein>
<dbReference type="InterPro" id="IPR003961">
    <property type="entry name" value="FN3_dom"/>
</dbReference>
<dbReference type="PROSITE" id="PS50853">
    <property type="entry name" value="FN3"/>
    <property type="match status" value="1"/>
</dbReference>
<feature type="compositionally biased region" description="Pro residues" evidence="2">
    <location>
        <begin position="218"/>
        <end position="241"/>
    </location>
</feature>
<feature type="region of interest" description="Disordered" evidence="2">
    <location>
        <begin position="213"/>
        <end position="245"/>
    </location>
</feature>
<dbReference type="SUPFAM" id="SSF101898">
    <property type="entry name" value="NHL repeat"/>
    <property type="match status" value="1"/>
</dbReference>
<accession>A0AAD5H6M8</accession>
<proteinExistence type="predicted"/>
<dbReference type="InterPro" id="IPR050991">
    <property type="entry name" value="ECM_Regulatory_Proteins"/>
</dbReference>
<dbReference type="InterPro" id="IPR036116">
    <property type="entry name" value="FN3_sf"/>
</dbReference>
<gene>
    <name evidence="4" type="ORF">COHA_000619</name>
</gene>
<dbReference type="Proteomes" id="UP001205105">
    <property type="component" value="Unassembled WGS sequence"/>
</dbReference>
<name>A0AAD5H6M8_9CHLO</name>
<dbReference type="InterPro" id="IPR013783">
    <property type="entry name" value="Ig-like_fold"/>
</dbReference>
<evidence type="ECO:0000259" key="3">
    <source>
        <dbReference type="PROSITE" id="PS50853"/>
    </source>
</evidence>
<comment type="caution">
    <text evidence="4">The sequence shown here is derived from an EMBL/GenBank/DDBJ whole genome shotgun (WGS) entry which is preliminary data.</text>
</comment>
<keyword evidence="5" id="KW-1185">Reference proteome</keyword>
<feature type="domain" description="Fibronectin type-III" evidence="3">
    <location>
        <begin position="586"/>
        <end position="676"/>
    </location>
</feature>
<feature type="region of interest" description="Disordered" evidence="2">
    <location>
        <begin position="858"/>
        <end position="886"/>
    </location>
</feature>
<evidence type="ECO:0000313" key="4">
    <source>
        <dbReference type="EMBL" id="KAI7845886.1"/>
    </source>
</evidence>
<evidence type="ECO:0000313" key="5">
    <source>
        <dbReference type="Proteomes" id="UP001205105"/>
    </source>
</evidence>
<dbReference type="Gene3D" id="2.60.40.10">
    <property type="entry name" value="Immunoglobulins"/>
    <property type="match status" value="2"/>
</dbReference>
<feature type="compositionally biased region" description="Pro residues" evidence="2">
    <location>
        <begin position="862"/>
        <end position="882"/>
    </location>
</feature>
<dbReference type="PANTHER" id="PTHR46708:SF2">
    <property type="entry name" value="FIBRONECTIN TYPE-III DOMAIN-CONTAINING PROTEIN"/>
    <property type="match status" value="1"/>
</dbReference>
<evidence type="ECO:0000256" key="2">
    <source>
        <dbReference type="SAM" id="MobiDB-lite"/>
    </source>
</evidence>
<keyword evidence="1" id="KW-0677">Repeat</keyword>
<reference evidence="4" key="1">
    <citation type="submission" date="2020-11" db="EMBL/GenBank/DDBJ databases">
        <title>Chlorella ohadii genome sequencing and assembly.</title>
        <authorList>
            <person name="Murik O."/>
            <person name="Treves H."/>
            <person name="Kedem I."/>
            <person name="Shotland Y."/>
            <person name="Kaplan A."/>
        </authorList>
    </citation>
    <scope>NUCLEOTIDE SEQUENCE</scope>
    <source>
        <strain evidence="4">1</strain>
    </source>
</reference>
<dbReference type="SUPFAM" id="SSF49265">
    <property type="entry name" value="Fibronectin type III"/>
    <property type="match status" value="2"/>
</dbReference>
<dbReference type="PANTHER" id="PTHR46708">
    <property type="entry name" value="TENASCIN"/>
    <property type="match status" value="1"/>
</dbReference>
<evidence type="ECO:0000256" key="1">
    <source>
        <dbReference type="ARBA" id="ARBA00022737"/>
    </source>
</evidence>